<dbReference type="Gene3D" id="3.40.50.300">
    <property type="entry name" value="P-loop containing nucleotide triphosphate hydrolases"/>
    <property type="match status" value="1"/>
</dbReference>
<evidence type="ECO:0008006" key="3">
    <source>
        <dbReference type="Google" id="ProtNLM"/>
    </source>
</evidence>
<accession>A0A1E5H9B6</accession>
<dbReference type="EMBL" id="MIKC01000039">
    <property type="protein sequence ID" value="OEG21532.1"/>
    <property type="molecule type" value="Genomic_DNA"/>
</dbReference>
<organism evidence="1 2">
    <name type="scientific">Enterococcus ureilyticus</name>
    <dbReference type="NCBI Taxonomy" id="1131292"/>
    <lineage>
        <taxon>Bacteria</taxon>
        <taxon>Bacillati</taxon>
        <taxon>Bacillota</taxon>
        <taxon>Bacilli</taxon>
        <taxon>Lactobacillales</taxon>
        <taxon>Enterococcaceae</taxon>
        <taxon>Enterococcus</taxon>
    </lineage>
</organism>
<proteinExistence type="predicted"/>
<name>A0A1E5H9B6_9ENTE</name>
<dbReference type="Proteomes" id="UP000094469">
    <property type="component" value="Unassembled WGS sequence"/>
</dbReference>
<dbReference type="OrthoDB" id="1850524at2"/>
<dbReference type="AlphaFoldDB" id="A0A1E5H9B6"/>
<keyword evidence="2" id="KW-1185">Reference proteome</keyword>
<gene>
    <name evidence="1" type="ORF">BCR24_06565</name>
</gene>
<dbReference type="InterPro" id="IPR027417">
    <property type="entry name" value="P-loop_NTPase"/>
</dbReference>
<dbReference type="SUPFAM" id="SSF52540">
    <property type="entry name" value="P-loop containing nucleoside triphosphate hydrolases"/>
    <property type="match status" value="1"/>
</dbReference>
<sequence>MVYTFFSGVHGVGKTTLMSRLKKNKEIKCFSASDLIRNSGKSIIKNQKFTSDIDENQLLLKQELLKIADKDQRIFLDGHFCLLNKEGNIENISFLTFEGTQLEKIVFLEENPVVICQRLFDRDGKKYDLEVIREFQKAEKLQAFKFSEENDIPIFVYNNESNFEELMLFVF</sequence>
<dbReference type="Pfam" id="PF13207">
    <property type="entry name" value="AAA_17"/>
    <property type="match status" value="1"/>
</dbReference>
<dbReference type="RefSeq" id="WP_069640928.1">
    <property type="nucleotide sequence ID" value="NZ_JAFBEZ010000005.1"/>
</dbReference>
<evidence type="ECO:0000313" key="1">
    <source>
        <dbReference type="EMBL" id="OEG21532.1"/>
    </source>
</evidence>
<protein>
    <recommendedName>
        <fullName evidence="3">AAA family ATPase</fullName>
    </recommendedName>
</protein>
<reference evidence="2" key="1">
    <citation type="submission" date="2016-09" db="EMBL/GenBank/DDBJ databases">
        <authorList>
            <person name="Gulvik C.A."/>
        </authorList>
    </citation>
    <scope>NUCLEOTIDE SEQUENCE [LARGE SCALE GENOMIC DNA]</scope>
    <source>
        <strain evidence="2">LMG 26676</strain>
    </source>
</reference>
<dbReference type="STRING" id="1131292.BCR24_06565"/>
<evidence type="ECO:0000313" key="2">
    <source>
        <dbReference type="Proteomes" id="UP000094469"/>
    </source>
</evidence>
<comment type="caution">
    <text evidence="1">The sequence shown here is derived from an EMBL/GenBank/DDBJ whole genome shotgun (WGS) entry which is preliminary data.</text>
</comment>